<evidence type="ECO:0000256" key="1">
    <source>
        <dbReference type="SAM" id="MobiDB-lite"/>
    </source>
</evidence>
<accession>A0ABS8RXA6</accession>
<comment type="caution">
    <text evidence="2">The sequence shown here is derived from an EMBL/GenBank/DDBJ whole genome shotgun (WGS) entry which is preliminary data.</text>
</comment>
<dbReference type="EMBL" id="JACEIK010000156">
    <property type="protein sequence ID" value="MCD7451213.1"/>
    <property type="molecule type" value="Genomic_DNA"/>
</dbReference>
<protein>
    <submittedName>
        <fullName evidence="2">Uncharacterized protein</fullName>
    </submittedName>
</protein>
<proteinExistence type="predicted"/>
<name>A0ABS8RXA6_DATST</name>
<reference evidence="2 3" key="1">
    <citation type="journal article" date="2021" name="BMC Genomics">
        <title>Datura genome reveals duplications of psychoactive alkaloid biosynthetic genes and high mutation rate following tissue culture.</title>
        <authorList>
            <person name="Rajewski A."/>
            <person name="Carter-House D."/>
            <person name="Stajich J."/>
            <person name="Litt A."/>
        </authorList>
    </citation>
    <scope>NUCLEOTIDE SEQUENCE [LARGE SCALE GENOMIC DNA]</scope>
    <source>
        <strain evidence="2">AR-01</strain>
    </source>
</reference>
<sequence>GQITDTDTDTYYSYRSPPDSDIVIVRGHSPSDHHRRTLSHFFSFCTPFSGEATSTRPLFNQISLRHGSILEKLTSPLLSLVLKPPPAAVATKSETTVKLILFLHFFHSAVPPAVVVAARKLPNHHTPNQIHPKKPKLDQNINHNHLP</sequence>
<evidence type="ECO:0000313" key="3">
    <source>
        <dbReference type="Proteomes" id="UP000823775"/>
    </source>
</evidence>
<feature type="region of interest" description="Disordered" evidence="1">
    <location>
        <begin position="124"/>
        <end position="147"/>
    </location>
</feature>
<organism evidence="2 3">
    <name type="scientific">Datura stramonium</name>
    <name type="common">Jimsonweed</name>
    <name type="synonym">Common thornapple</name>
    <dbReference type="NCBI Taxonomy" id="4076"/>
    <lineage>
        <taxon>Eukaryota</taxon>
        <taxon>Viridiplantae</taxon>
        <taxon>Streptophyta</taxon>
        <taxon>Embryophyta</taxon>
        <taxon>Tracheophyta</taxon>
        <taxon>Spermatophyta</taxon>
        <taxon>Magnoliopsida</taxon>
        <taxon>eudicotyledons</taxon>
        <taxon>Gunneridae</taxon>
        <taxon>Pentapetalae</taxon>
        <taxon>asterids</taxon>
        <taxon>lamiids</taxon>
        <taxon>Solanales</taxon>
        <taxon>Solanaceae</taxon>
        <taxon>Solanoideae</taxon>
        <taxon>Datureae</taxon>
        <taxon>Datura</taxon>
    </lineage>
</organism>
<dbReference type="Proteomes" id="UP000823775">
    <property type="component" value="Unassembled WGS sequence"/>
</dbReference>
<feature type="non-terminal residue" evidence="2">
    <location>
        <position position="1"/>
    </location>
</feature>
<evidence type="ECO:0000313" key="2">
    <source>
        <dbReference type="EMBL" id="MCD7451213.1"/>
    </source>
</evidence>
<gene>
    <name evidence="2" type="ORF">HAX54_010227</name>
</gene>
<keyword evidence="3" id="KW-1185">Reference proteome</keyword>